<dbReference type="SUPFAM" id="SSF54919">
    <property type="entry name" value="Nucleoside diphosphate kinase, NDK"/>
    <property type="match status" value="1"/>
</dbReference>
<keyword evidence="9 11" id="KW-0460">Magnesium</keyword>
<comment type="function">
    <text evidence="11">Major role in the synthesis of nucleoside triphosphates other than ATP. The ATP gamma phosphate is transferred to the NDP beta phosphate via a ping-pong mechanism, using a phosphorylated active-site intermediate.</text>
</comment>
<keyword evidence="5 11" id="KW-0479">Metal-binding</keyword>
<dbReference type="GO" id="GO:0006183">
    <property type="term" value="P:GTP biosynthetic process"/>
    <property type="evidence" value="ECO:0007669"/>
    <property type="project" value="UniProtKB-UniRule"/>
</dbReference>
<dbReference type="Pfam" id="PF00334">
    <property type="entry name" value="NDK"/>
    <property type="match status" value="1"/>
</dbReference>
<dbReference type="InterPro" id="IPR001564">
    <property type="entry name" value="Nucleoside_diP_kinase"/>
</dbReference>
<dbReference type="EMBL" id="DQWE01000175">
    <property type="protein sequence ID" value="HDI82882.1"/>
    <property type="molecule type" value="Genomic_DNA"/>
</dbReference>
<evidence type="ECO:0000256" key="11">
    <source>
        <dbReference type="HAMAP-Rule" id="MF_00451"/>
    </source>
</evidence>
<feature type="binding site" evidence="11 12">
    <location>
        <position position="9"/>
    </location>
    <ligand>
        <name>ATP</name>
        <dbReference type="ChEBI" id="CHEBI:30616"/>
    </ligand>
</feature>
<dbReference type="NCBIfam" id="NF001908">
    <property type="entry name" value="PRK00668.1"/>
    <property type="match status" value="1"/>
</dbReference>
<dbReference type="GO" id="GO:0005524">
    <property type="term" value="F:ATP binding"/>
    <property type="evidence" value="ECO:0007669"/>
    <property type="project" value="UniProtKB-UniRule"/>
</dbReference>
<dbReference type="PROSITE" id="PS51374">
    <property type="entry name" value="NDPK_LIKE"/>
    <property type="match status" value="1"/>
</dbReference>
<feature type="active site" description="Pros-phosphohistidine intermediate" evidence="11 12">
    <location>
        <position position="115"/>
    </location>
</feature>
<dbReference type="FunFam" id="3.30.70.141:FF:000003">
    <property type="entry name" value="Nucleoside diphosphate kinase"/>
    <property type="match status" value="1"/>
</dbReference>
<comment type="catalytic activity">
    <reaction evidence="11">
        <text>a 2'-deoxyribonucleoside 5'-diphosphate + ATP = a 2'-deoxyribonucleoside 5'-triphosphate + ADP</text>
        <dbReference type="Rhea" id="RHEA:44640"/>
        <dbReference type="ChEBI" id="CHEBI:30616"/>
        <dbReference type="ChEBI" id="CHEBI:61560"/>
        <dbReference type="ChEBI" id="CHEBI:73316"/>
        <dbReference type="ChEBI" id="CHEBI:456216"/>
        <dbReference type="EC" id="2.7.4.6"/>
    </reaction>
</comment>
<dbReference type="EC" id="2.7.4.6" evidence="2 11"/>
<dbReference type="GO" id="GO:0004550">
    <property type="term" value="F:nucleoside diphosphate kinase activity"/>
    <property type="evidence" value="ECO:0007669"/>
    <property type="project" value="UniProtKB-UniRule"/>
</dbReference>
<keyword evidence="10 11" id="KW-0546">Nucleotide metabolism</keyword>
<evidence type="ECO:0000256" key="2">
    <source>
        <dbReference type="ARBA" id="ARBA00012966"/>
    </source>
</evidence>
<comment type="similarity">
    <text evidence="1 11 12 13">Belongs to the NDK family.</text>
</comment>
<dbReference type="GO" id="GO:0006228">
    <property type="term" value="P:UTP biosynthetic process"/>
    <property type="evidence" value="ECO:0007669"/>
    <property type="project" value="UniProtKB-UniRule"/>
</dbReference>
<evidence type="ECO:0000256" key="4">
    <source>
        <dbReference type="ARBA" id="ARBA00022679"/>
    </source>
</evidence>
<evidence type="ECO:0000256" key="9">
    <source>
        <dbReference type="ARBA" id="ARBA00022842"/>
    </source>
</evidence>
<keyword evidence="6 11" id="KW-0547">Nucleotide-binding</keyword>
<feature type="domain" description="Nucleoside diphosphate kinase-like" evidence="14">
    <location>
        <begin position="1"/>
        <end position="138"/>
    </location>
</feature>
<evidence type="ECO:0000256" key="1">
    <source>
        <dbReference type="ARBA" id="ARBA00008142"/>
    </source>
</evidence>
<evidence type="ECO:0000256" key="10">
    <source>
        <dbReference type="ARBA" id="ARBA00023080"/>
    </source>
</evidence>
<comment type="subcellular location">
    <subcellularLocation>
        <location evidence="11">Cytoplasm</location>
    </subcellularLocation>
</comment>
<dbReference type="PRINTS" id="PR01243">
    <property type="entry name" value="NUCDPKINASE"/>
</dbReference>
<keyword evidence="7 11" id="KW-0418">Kinase</keyword>
<evidence type="ECO:0000256" key="5">
    <source>
        <dbReference type="ARBA" id="ARBA00022723"/>
    </source>
</evidence>
<feature type="binding site" evidence="11 12">
    <location>
        <position position="112"/>
    </location>
    <ligand>
        <name>ATP</name>
        <dbReference type="ChEBI" id="CHEBI:30616"/>
    </ligand>
</feature>
<dbReference type="GO" id="GO:0005737">
    <property type="term" value="C:cytoplasm"/>
    <property type="evidence" value="ECO:0007669"/>
    <property type="project" value="UniProtKB-SubCell"/>
</dbReference>
<dbReference type="GO" id="GO:0046872">
    <property type="term" value="F:metal ion binding"/>
    <property type="evidence" value="ECO:0007669"/>
    <property type="project" value="UniProtKB-KW"/>
</dbReference>
<dbReference type="PANTHER" id="PTHR46161">
    <property type="entry name" value="NUCLEOSIDE DIPHOSPHATE KINASE"/>
    <property type="match status" value="1"/>
</dbReference>
<sequence>MEETLLIIKPDGVQRNLIGEVLRIVESNGLQIVNIKMLKLSREKAEEFYSVHKGKFFFERLINFMISGPVVVVRLKGENAVNKLREIMGKTDPKEAEPGTIRRMYGLDVTRNTVHGSDTPEHAKQEIHFFFGEEAWER</sequence>
<accession>A0A7C0ZER2</accession>
<name>A0A7C0ZER2_UNCW3</name>
<dbReference type="InterPro" id="IPR036850">
    <property type="entry name" value="NDK-like_dom_sf"/>
</dbReference>
<reference evidence="15" key="1">
    <citation type="journal article" date="2020" name="mSystems">
        <title>Genome- and Community-Level Interaction Insights into Carbon Utilization and Element Cycling Functions of Hydrothermarchaeota in Hydrothermal Sediment.</title>
        <authorList>
            <person name="Zhou Z."/>
            <person name="Liu Y."/>
            <person name="Xu W."/>
            <person name="Pan J."/>
            <person name="Luo Z.H."/>
            <person name="Li M."/>
        </authorList>
    </citation>
    <scope>NUCLEOTIDE SEQUENCE [LARGE SCALE GENOMIC DNA]</scope>
    <source>
        <strain evidence="15">HyVt-102</strain>
    </source>
</reference>
<comment type="subunit">
    <text evidence="11">Homotetramer.</text>
</comment>
<organism evidence="15">
    <name type="scientific">candidate division WOR-3 bacterium</name>
    <dbReference type="NCBI Taxonomy" id="2052148"/>
    <lineage>
        <taxon>Bacteria</taxon>
        <taxon>Bacteria division WOR-3</taxon>
    </lineage>
</organism>
<evidence type="ECO:0000256" key="7">
    <source>
        <dbReference type="ARBA" id="ARBA00022777"/>
    </source>
</evidence>
<evidence type="ECO:0000313" key="15">
    <source>
        <dbReference type="EMBL" id="HDI82882.1"/>
    </source>
</evidence>
<dbReference type="CDD" id="cd04413">
    <property type="entry name" value="NDPk_I"/>
    <property type="match status" value="1"/>
</dbReference>
<feature type="binding site" evidence="11 12">
    <location>
        <position position="91"/>
    </location>
    <ligand>
        <name>ATP</name>
        <dbReference type="ChEBI" id="CHEBI:30616"/>
    </ligand>
</feature>
<comment type="catalytic activity">
    <reaction evidence="11">
        <text>a ribonucleoside 5'-diphosphate + ATP = a ribonucleoside 5'-triphosphate + ADP</text>
        <dbReference type="Rhea" id="RHEA:18113"/>
        <dbReference type="ChEBI" id="CHEBI:30616"/>
        <dbReference type="ChEBI" id="CHEBI:57930"/>
        <dbReference type="ChEBI" id="CHEBI:61557"/>
        <dbReference type="ChEBI" id="CHEBI:456216"/>
        <dbReference type="EC" id="2.7.4.6"/>
    </reaction>
</comment>
<evidence type="ECO:0000256" key="6">
    <source>
        <dbReference type="ARBA" id="ARBA00022741"/>
    </source>
</evidence>
<feature type="binding site" evidence="11 12">
    <location>
        <position position="102"/>
    </location>
    <ligand>
        <name>ATP</name>
        <dbReference type="ChEBI" id="CHEBI:30616"/>
    </ligand>
</feature>
<keyword evidence="8 11" id="KW-0067">ATP-binding</keyword>
<proteinExistence type="inferred from homology"/>
<dbReference type="SMART" id="SM00562">
    <property type="entry name" value="NDK"/>
    <property type="match status" value="1"/>
</dbReference>
<feature type="binding site" evidence="11 12">
    <location>
        <position position="85"/>
    </location>
    <ligand>
        <name>ATP</name>
        <dbReference type="ChEBI" id="CHEBI:30616"/>
    </ligand>
</feature>
<keyword evidence="11" id="KW-0963">Cytoplasm</keyword>
<keyword evidence="11" id="KW-0597">Phosphoprotein</keyword>
<feature type="binding site" evidence="11 12">
    <location>
        <position position="57"/>
    </location>
    <ligand>
        <name>ATP</name>
        <dbReference type="ChEBI" id="CHEBI:30616"/>
    </ligand>
</feature>
<dbReference type="PANTHER" id="PTHR46161:SF3">
    <property type="entry name" value="NUCLEOSIDE DIPHOSPHATE KINASE DDB_G0292928-RELATED"/>
    <property type="match status" value="1"/>
</dbReference>
<dbReference type="GO" id="GO:0006241">
    <property type="term" value="P:CTP biosynthetic process"/>
    <property type="evidence" value="ECO:0007669"/>
    <property type="project" value="UniProtKB-UniRule"/>
</dbReference>
<protein>
    <recommendedName>
        <fullName evidence="3 11">Nucleoside diphosphate kinase</fullName>
        <shortName evidence="11">NDK</shortName>
        <shortName evidence="11">NDP kinase</shortName>
        <ecNumber evidence="2 11">2.7.4.6</ecNumber>
    </recommendedName>
    <alternativeName>
        <fullName evidence="11">Nucleoside-2-P kinase</fullName>
    </alternativeName>
</protein>
<evidence type="ECO:0000259" key="14">
    <source>
        <dbReference type="SMART" id="SM00562"/>
    </source>
</evidence>
<evidence type="ECO:0000256" key="8">
    <source>
        <dbReference type="ARBA" id="ARBA00022840"/>
    </source>
</evidence>
<keyword evidence="4 11" id="KW-0808">Transferase</keyword>
<dbReference type="InterPro" id="IPR034907">
    <property type="entry name" value="NDK-like_dom"/>
</dbReference>
<dbReference type="Gene3D" id="3.30.70.141">
    <property type="entry name" value="Nucleoside diphosphate kinase-like domain"/>
    <property type="match status" value="1"/>
</dbReference>
<evidence type="ECO:0000256" key="12">
    <source>
        <dbReference type="PROSITE-ProRule" id="PRU00706"/>
    </source>
</evidence>
<dbReference type="Proteomes" id="UP000885847">
    <property type="component" value="Unassembled WGS sequence"/>
</dbReference>
<evidence type="ECO:0000256" key="13">
    <source>
        <dbReference type="RuleBase" id="RU004011"/>
    </source>
</evidence>
<comment type="caution">
    <text evidence="15">The sequence shown here is derived from an EMBL/GenBank/DDBJ whole genome shotgun (WGS) entry which is preliminary data.</text>
</comment>
<dbReference type="HAMAP" id="MF_00451">
    <property type="entry name" value="NDP_kinase"/>
    <property type="match status" value="1"/>
</dbReference>
<evidence type="ECO:0000256" key="3">
    <source>
        <dbReference type="ARBA" id="ARBA00017632"/>
    </source>
</evidence>
<comment type="cofactor">
    <cofactor evidence="11">
        <name>Mg(2+)</name>
        <dbReference type="ChEBI" id="CHEBI:18420"/>
    </cofactor>
</comment>
<dbReference type="AlphaFoldDB" id="A0A7C0ZER2"/>
<gene>
    <name evidence="11" type="primary">ndk</name>
    <name evidence="15" type="ORF">ENF18_03710</name>
</gene>